<keyword evidence="3" id="KW-1185">Reference proteome</keyword>
<feature type="signal peptide" evidence="1">
    <location>
        <begin position="1"/>
        <end position="16"/>
    </location>
</feature>
<sequence length="388" mass="43887">MYICIYMVGLSFFCLALEHFSCVNNYNAAWQTGTHSSIKTVEEGGNYRLEVRTTNEISMLSNTRGYSRHSAALKSMKDAATLQCALCPALRMKGRCKAHEVEQRFRTKIAAAKEKELHRSATELYLLQKEMLDDQQGTADAPKITPQIAIGNIVEELKKDNSYLQWNLEAEVMEMMTLSGIRPCRYSHQSQLLVALRPVRTSMKSIWSSELGAKGKLEVIHRTPSEQRLMAERKRVFASMTPLQRCVVCLLWQRGFVVPQKIICDVRRQMESVEDDSYGSDGECTAESKFQSEENRRVSVMSCQLSIGAVDLSSLPLVTAYIARNPDDLVIHKETLLHFTDGDAGEGKNQSHRPRRTAFFPSNWTEKHVNLSTPQHAHEVVGAIVWTL</sequence>
<feature type="chain" id="PRO_5003394738" evidence="1">
    <location>
        <begin position="17"/>
        <end position="388"/>
    </location>
</feature>
<comment type="caution">
    <text evidence="2">The sequence shown here is derived from an EMBL/GenBank/DDBJ whole genome shotgun (WGS) entry which is preliminary data.</text>
</comment>
<accession>F9W7D9</accession>
<feature type="non-terminal residue" evidence="2">
    <location>
        <position position="388"/>
    </location>
</feature>
<gene>
    <name evidence="2" type="ORF">TCIL3000_0_38900</name>
</gene>
<dbReference type="AlphaFoldDB" id="F9W7D9"/>
<dbReference type="EMBL" id="CAEQ01001012">
    <property type="protein sequence ID" value="CCD13105.1"/>
    <property type="molecule type" value="Genomic_DNA"/>
</dbReference>
<organism evidence="2 3">
    <name type="scientific">Trypanosoma congolense (strain IL3000)</name>
    <dbReference type="NCBI Taxonomy" id="1068625"/>
    <lineage>
        <taxon>Eukaryota</taxon>
        <taxon>Discoba</taxon>
        <taxon>Euglenozoa</taxon>
        <taxon>Kinetoplastea</taxon>
        <taxon>Metakinetoplastina</taxon>
        <taxon>Trypanosomatida</taxon>
        <taxon>Trypanosomatidae</taxon>
        <taxon>Trypanosoma</taxon>
        <taxon>Nannomonas</taxon>
    </lineage>
</organism>
<protein>
    <submittedName>
        <fullName evidence="2">WGS project CAEQ00000000 data, annotated contig 1594</fullName>
    </submittedName>
</protein>
<reference evidence="2 3" key="2">
    <citation type="journal article" date="2012" name="Proc. Natl. Acad. Sci. U.S.A.">
        <title>Antigenic diversity is generated by distinct evolutionary mechanisms in African trypanosome species.</title>
        <authorList>
            <person name="Jackson A.P."/>
            <person name="Berry A."/>
            <person name="Aslett M."/>
            <person name="Allison H.C."/>
            <person name="Burton P."/>
            <person name="Vavrova-Anderson J."/>
            <person name="Brown R."/>
            <person name="Browne H."/>
            <person name="Corton N."/>
            <person name="Hauser H."/>
            <person name="Gamble J."/>
            <person name="Gilderthorp R."/>
            <person name="Marcello L."/>
            <person name="McQuillan J."/>
            <person name="Otto T.D."/>
            <person name="Quail M.A."/>
            <person name="Sanders M.J."/>
            <person name="van Tonder A."/>
            <person name="Ginger M.L."/>
            <person name="Field M.C."/>
            <person name="Barry J.D."/>
            <person name="Hertz-Fowler C."/>
            <person name="Berriman M."/>
        </authorList>
    </citation>
    <scope>NUCLEOTIDE SEQUENCE [LARGE SCALE GENOMIC DNA]</scope>
    <source>
        <strain evidence="2 3">IL3000</strain>
    </source>
</reference>
<dbReference type="Proteomes" id="UP000000702">
    <property type="component" value="Unassembled WGS sequence"/>
</dbReference>
<reference evidence="3" key="1">
    <citation type="submission" date="2011-07" db="EMBL/GenBank/DDBJ databases">
        <title>Divergent evolution of antigenic variation in African trypanosomes.</title>
        <authorList>
            <person name="Jackson A.P."/>
            <person name="Berry A."/>
            <person name="Allison H.C."/>
            <person name="Burton P."/>
            <person name="Anderson J."/>
            <person name="Aslett M."/>
            <person name="Brown R."/>
            <person name="Corton N."/>
            <person name="Harris D."/>
            <person name="Hauser H."/>
            <person name="Gamble J."/>
            <person name="Gilderthorp R."/>
            <person name="McQuillan J."/>
            <person name="Quail M.A."/>
            <person name="Sanders M."/>
            <person name="Van Tonder A."/>
            <person name="Ginger M.L."/>
            <person name="Donelson J.E."/>
            <person name="Field M.C."/>
            <person name="Barry J.D."/>
            <person name="Berriman M."/>
            <person name="Hertz-Fowler C."/>
        </authorList>
    </citation>
    <scope>NUCLEOTIDE SEQUENCE [LARGE SCALE GENOMIC DNA]</scope>
    <source>
        <strain evidence="3">IL3000</strain>
    </source>
</reference>
<evidence type="ECO:0000256" key="1">
    <source>
        <dbReference type="SAM" id="SignalP"/>
    </source>
</evidence>
<dbReference type="VEuPathDB" id="TriTrypDB:TcIL3000_0_38900"/>
<evidence type="ECO:0000313" key="2">
    <source>
        <dbReference type="EMBL" id="CCD13105.1"/>
    </source>
</evidence>
<dbReference type="OMA" id="HEMAQDE"/>
<evidence type="ECO:0000313" key="3">
    <source>
        <dbReference type="Proteomes" id="UP000000702"/>
    </source>
</evidence>
<keyword evidence="1" id="KW-0732">Signal</keyword>
<name>F9W7D9_TRYCI</name>
<proteinExistence type="predicted"/>